<dbReference type="AlphaFoldDB" id="A0A0D7WUG9"/>
<protein>
    <submittedName>
        <fullName evidence="1">Uncharacterized protein</fullName>
    </submittedName>
</protein>
<reference evidence="1 2" key="1">
    <citation type="submission" date="2014-11" db="EMBL/GenBank/DDBJ databases">
        <title>Draft Genome Sequences of Paenibacillus polymyxa NRRL B-30509 and Paenibacillus terrae NRRL B-30644, Strains from a Poultry Environment that Produce Tridecaptin A and Paenicidins.</title>
        <authorList>
            <person name="van Belkum M.J."/>
            <person name="Lohans C.T."/>
            <person name="Vederas J.C."/>
        </authorList>
    </citation>
    <scope>NUCLEOTIDE SEQUENCE [LARGE SCALE GENOMIC DNA]</scope>
    <source>
        <strain evidence="1 2">NRRL B-30644</strain>
    </source>
</reference>
<evidence type="ECO:0000313" key="2">
    <source>
        <dbReference type="Proteomes" id="UP000032534"/>
    </source>
</evidence>
<gene>
    <name evidence="1" type="ORF">QD47_26265</name>
</gene>
<evidence type="ECO:0000313" key="1">
    <source>
        <dbReference type="EMBL" id="KJD42800.1"/>
    </source>
</evidence>
<name>A0A0D7WUG9_9BACL</name>
<dbReference type="PATRIC" id="fig|159743.3.peg.5829"/>
<proteinExistence type="predicted"/>
<keyword evidence="2" id="KW-1185">Reference proteome</keyword>
<sequence>MEVLFQTETVTPISGSRAVLAGNEDAIIEFIWWFYHENNEFREIWIFGELWDQMQSVYTNEVIEKIKIDLLKRVKNVRHEHRMNINIRT</sequence>
<dbReference type="Proteomes" id="UP000032534">
    <property type="component" value="Unassembled WGS sequence"/>
</dbReference>
<accession>A0A0D7WUG9</accession>
<dbReference type="EMBL" id="JTHP01000085">
    <property type="protein sequence ID" value="KJD42800.1"/>
    <property type="molecule type" value="Genomic_DNA"/>
</dbReference>
<comment type="caution">
    <text evidence="1">The sequence shown here is derived from an EMBL/GenBank/DDBJ whole genome shotgun (WGS) entry which is preliminary data.</text>
</comment>
<organism evidence="1 2">
    <name type="scientific">Paenibacillus terrae</name>
    <dbReference type="NCBI Taxonomy" id="159743"/>
    <lineage>
        <taxon>Bacteria</taxon>
        <taxon>Bacillati</taxon>
        <taxon>Bacillota</taxon>
        <taxon>Bacilli</taxon>
        <taxon>Bacillales</taxon>
        <taxon>Paenibacillaceae</taxon>
        <taxon>Paenibacillus</taxon>
    </lineage>
</organism>